<dbReference type="OrthoDB" id="6025600at2"/>
<sequence>MNLDRPKKVTFAVIMLYVSLAAGMLRGAFIGFGLPKNGSVVMAWVLFFAAAYFSWLIIFKIQKGKNWARIVCLVIFSAKLPFFRPTFLSSFNTQPIATTIVIVQVVMQIVALVFLYQRKSTEWYRKVKLYAHPDH</sequence>
<keyword evidence="1" id="KW-0812">Transmembrane</keyword>
<name>A0A1T4LM04_9BACT</name>
<dbReference type="Proteomes" id="UP000190102">
    <property type="component" value="Unassembled WGS sequence"/>
</dbReference>
<evidence type="ECO:0000313" key="3">
    <source>
        <dbReference type="Proteomes" id="UP000190102"/>
    </source>
</evidence>
<reference evidence="3" key="1">
    <citation type="submission" date="2017-02" db="EMBL/GenBank/DDBJ databases">
        <authorList>
            <person name="Varghese N."/>
            <person name="Submissions S."/>
        </authorList>
    </citation>
    <scope>NUCLEOTIDE SEQUENCE [LARGE SCALE GENOMIC DNA]</scope>
    <source>
        <strain evidence="3">ATCC BAA-34</strain>
    </source>
</reference>
<dbReference type="AlphaFoldDB" id="A0A1T4LM04"/>
<accession>A0A1T4LM04</accession>
<keyword evidence="3" id="KW-1185">Reference proteome</keyword>
<evidence type="ECO:0000256" key="1">
    <source>
        <dbReference type="SAM" id="Phobius"/>
    </source>
</evidence>
<keyword evidence="1" id="KW-1133">Transmembrane helix</keyword>
<gene>
    <name evidence="2" type="ORF">SAMN02745119_00948</name>
</gene>
<feature type="transmembrane region" description="Helical" evidence="1">
    <location>
        <begin position="40"/>
        <end position="59"/>
    </location>
</feature>
<feature type="transmembrane region" description="Helical" evidence="1">
    <location>
        <begin position="96"/>
        <end position="116"/>
    </location>
</feature>
<dbReference type="EMBL" id="FUWR01000003">
    <property type="protein sequence ID" value="SJZ55558.1"/>
    <property type="molecule type" value="Genomic_DNA"/>
</dbReference>
<keyword evidence="1" id="KW-0472">Membrane</keyword>
<feature type="transmembrane region" description="Helical" evidence="1">
    <location>
        <begin position="66"/>
        <end position="84"/>
    </location>
</feature>
<dbReference type="STRING" id="115783.SAMN02745119_00948"/>
<evidence type="ECO:0000313" key="2">
    <source>
        <dbReference type="EMBL" id="SJZ55558.1"/>
    </source>
</evidence>
<feature type="transmembrane region" description="Helical" evidence="1">
    <location>
        <begin position="12"/>
        <end position="34"/>
    </location>
</feature>
<organism evidence="2 3">
    <name type="scientific">Trichlorobacter thiogenes</name>
    <dbReference type="NCBI Taxonomy" id="115783"/>
    <lineage>
        <taxon>Bacteria</taxon>
        <taxon>Pseudomonadati</taxon>
        <taxon>Thermodesulfobacteriota</taxon>
        <taxon>Desulfuromonadia</taxon>
        <taxon>Geobacterales</taxon>
        <taxon>Geobacteraceae</taxon>
        <taxon>Trichlorobacter</taxon>
    </lineage>
</organism>
<proteinExistence type="predicted"/>
<protein>
    <submittedName>
        <fullName evidence="2">Uncharacterized protein</fullName>
    </submittedName>
</protein>